<comment type="caution">
    <text evidence="2">The sequence shown here is derived from an EMBL/GenBank/DDBJ whole genome shotgun (WGS) entry which is preliminary data.</text>
</comment>
<evidence type="ECO:0000313" key="3">
    <source>
        <dbReference type="Proteomes" id="UP001141552"/>
    </source>
</evidence>
<reference evidence="2" key="2">
    <citation type="journal article" date="2023" name="Plants (Basel)">
        <title>Annotation of the Turnera subulata (Passifloraceae) Draft Genome Reveals the S-Locus Evolved after the Divergence of Turneroideae from Passifloroideae in a Stepwise Manner.</title>
        <authorList>
            <person name="Henning P.M."/>
            <person name="Roalson E.H."/>
            <person name="Mir W."/>
            <person name="McCubbin A.G."/>
            <person name="Shore J.S."/>
        </authorList>
    </citation>
    <scope>NUCLEOTIDE SEQUENCE</scope>
    <source>
        <strain evidence="2">F60SS</strain>
    </source>
</reference>
<gene>
    <name evidence="2" type="ORF">Tsubulata_024768</name>
</gene>
<name>A0A9Q0J5M0_9ROSI</name>
<protein>
    <submittedName>
        <fullName evidence="2">Uncharacterized protein</fullName>
    </submittedName>
</protein>
<evidence type="ECO:0000256" key="1">
    <source>
        <dbReference type="SAM" id="MobiDB-lite"/>
    </source>
</evidence>
<organism evidence="2 3">
    <name type="scientific">Turnera subulata</name>
    <dbReference type="NCBI Taxonomy" id="218843"/>
    <lineage>
        <taxon>Eukaryota</taxon>
        <taxon>Viridiplantae</taxon>
        <taxon>Streptophyta</taxon>
        <taxon>Embryophyta</taxon>
        <taxon>Tracheophyta</taxon>
        <taxon>Spermatophyta</taxon>
        <taxon>Magnoliopsida</taxon>
        <taxon>eudicotyledons</taxon>
        <taxon>Gunneridae</taxon>
        <taxon>Pentapetalae</taxon>
        <taxon>rosids</taxon>
        <taxon>fabids</taxon>
        <taxon>Malpighiales</taxon>
        <taxon>Passifloraceae</taxon>
        <taxon>Turnera</taxon>
    </lineage>
</organism>
<dbReference type="OrthoDB" id="247013at2759"/>
<evidence type="ECO:0000313" key="2">
    <source>
        <dbReference type="EMBL" id="KAJ4829229.1"/>
    </source>
</evidence>
<keyword evidence="3" id="KW-1185">Reference proteome</keyword>
<accession>A0A9Q0J5M0</accession>
<dbReference type="EMBL" id="JAKUCV010005953">
    <property type="protein sequence ID" value="KAJ4829229.1"/>
    <property type="molecule type" value="Genomic_DNA"/>
</dbReference>
<sequence length="265" mass="29675">MYGGRNFQFSRMLAANVTNWFSFHYFMTVEAEDRSVTAPYPVHTFRVLAGAPTSDEKSPIEPRFLFKSDNTLEDFTSINDFALNTCPHFLIPNPDIALLSTLVLRPRLLGGGGDGGATGAESRDCYLNMYAVKKPDKRLPKHFSHIKGLKDMINMKLEPITTADTAAKSDLPFSSAVNAGAVTIVSSSPQIHCRHLLSKPSPPLGEEAETSTTVRGRDSHHRRRESPPPLQIATPILSSPSIRRLSQQRRRLRARKRRRRRWPVG</sequence>
<reference evidence="2" key="1">
    <citation type="submission" date="2022-02" db="EMBL/GenBank/DDBJ databases">
        <authorList>
            <person name="Henning P.M."/>
            <person name="McCubbin A.G."/>
            <person name="Shore J.S."/>
        </authorList>
    </citation>
    <scope>NUCLEOTIDE SEQUENCE</scope>
    <source>
        <strain evidence="2">F60SS</strain>
        <tissue evidence="2">Leaves</tissue>
    </source>
</reference>
<feature type="compositionally biased region" description="Basic residues" evidence="1">
    <location>
        <begin position="246"/>
        <end position="265"/>
    </location>
</feature>
<dbReference type="Proteomes" id="UP001141552">
    <property type="component" value="Unassembled WGS sequence"/>
</dbReference>
<proteinExistence type="predicted"/>
<feature type="region of interest" description="Disordered" evidence="1">
    <location>
        <begin position="196"/>
        <end position="265"/>
    </location>
</feature>
<dbReference type="AlphaFoldDB" id="A0A9Q0J5M0"/>